<accession>A0A8C0WX45</accession>
<feature type="region of interest" description="Disordered" evidence="1">
    <location>
        <begin position="66"/>
        <end position="171"/>
    </location>
</feature>
<feature type="domain" description="RAD51 interacting motif" evidence="2">
    <location>
        <begin position="1066"/>
        <end position="1104"/>
    </location>
</feature>
<dbReference type="Pfam" id="PF15696">
    <property type="entry name" value="RAD51_interact"/>
    <property type="match status" value="1"/>
</dbReference>
<evidence type="ECO:0000259" key="2">
    <source>
        <dbReference type="Pfam" id="PF15696"/>
    </source>
</evidence>
<dbReference type="PANTHER" id="PTHR39229:SF1">
    <property type="entry name" value="RAD51-ASSOCIATED PROTEIN 2"/>
    <property type="match status" value="1"/>
</dbReference>
<proteinExistence type="predicted"/>
<dbReference type="InterPro" id="IPR031419">
    <property type="entry name" value="RAD51_interact"/>
</dbReference>
<sequence>MSLTFPSLQPADPGGPSSAPPSEDLDSQPPASKRPRVEEPGGVSEAGWRLPLVPFKEFLISTDASFANSTAPGVGKSVSGKRIWGLGGQTSQLQKKSRQSVPSQSSGPGSRPAAGAGVPLLRAGGVFGEHRSDGAGAATRQPGPSMARLHRAPRERGKPRPVRGRDARYPRQAGNPFLDVTFYKETESVFHEVKNRRRVDSAVPPNRREDSVSSSSLKITKSQNQPSLAIAKPSYFRDSITIRILEFPKDLNSNVSFVYLKEIAKKKNDKFEAYVRDLTNIYWSQNRPDVKKQKLQGDRKIGAAENIFPDYDENNHLSLSNQNTFERNKGLISLRYYHYNSMGCDIKDSKKNFTTPLENTGLDSGMPIGWEKSQSWDCKIRHFLKKNRQNCWTIKSYKTNYKNMTKIRERLSLPQLLETALLSKEDDHNTNRQNNLMEIVWLNSKGENYSTIQLTYYTTQKDFHLSNIFQSFITEIFYFHTSFSGNQKDNSILIWHKVFKCVKQTDVQNLITRNMNASVKIHISSKYVQTSASEYLNTILKSNIPSLLNNFDSLIRIENVSQLEEGCIFKWAVHLNYQKNIVVKKHTVYLKRILTFSRLLEDNRPPMLKKRKLFETEQVLEGSKKRNIDSFSKNTHFPIFETYKKFPPLKDFDNIKEISLIKESGYENTNFPGQVINVENWAHYSFNTVKTHVRSGHQFTKNNHKYVNEKFYDINMHNQDSDTERKQEHNIISYPNIQCIFEDFFNIKQQAIPASRNSMYREQINAMVISQILSFELLLKKIEGKKKFILKEEVKATAQSLTNTSQVHKDIKIKKEEKDSFFTVNDMCSVQSISLMSKKVNVEETKSVSQNNRADRNEYESILQESELANSKPFHPKNDSTLYVNHQFETDSSKGNNECFQDLTAKCLSTEALTIAKDLEMKSKFDLVLEELHMFHKISKENEIPSTVETNNGQENYFGESNDIEEAKMEIEKDSKMVTANRICTSSLPCDKIAGPKMHKTHQSLFKWKTVPDTGEVSNKYCCLRKSEKELLYSPSEEDCKNPLPKRPALFPDECKEEKFNYLLKGGGQFSHGISRVQPLKTCNRPIRIGLSRKARLKHLHPYLK</sequence>
<dbReference type="InterPro" id="IPR053355">
    <property type="entry name" value="RAD51-associated"/>
</dbReference>
<protein>
    <recommendedName>
        <fullName evidence="2">RAD51 interacting motif domain-containing protein</fullName>
    </recommendedName>
</protein>
<dbReference type="PANTHER" id="PTHR39229">
    <property type="entry name" value="MCG1037962"/>
    <property type="match status" value="1"/>
</dbReference>
<dbReference type="AlphaFoldDB" id="A0A8C0WX45"/>
<feature type="region of interest" description="Disordered" evidence="1">
    <location>
        <begin position="1"/>
        <end position="46"/>
    </location>
</feature>
<reference evidence="3" key="1">
    <citation type="submission" date="2023-09" db="UniProtKB">
        <authorList>
            <consortium name="Ensembl"/>
        </authorList>
    </citation>
    <scope>IDENTIFICATION</scope>
</reference>
<organism evidence="3">
    <name type="scientific">Castor canadensis</name>
    <name type="common">American beaver</name>
    <dbReference type="NCBI Taxonomy" id="51338"/>
    <lineage>
        <taxon>Eukaryota</taxon>
        <taxon>Metazoa</taxon>
        <taxon>Chordata</taxon>
        <taxon>Craniata</taxon>
        <taxon>Vertebrata</taxon>
        <taxon>Euteleostomi</taxon>
        <taxon>Mammalia</taxon>
        <taxon>Eutheria</taxon>
        <taxon>Euarchontoglires</taxon>
        <taxon>Glires</taxon>
        <taxon>Rodentia</taxon>
        <taxon>Castorimorpha</taxon>
        <taxon>Castoridae</taxon>
        <taxon>Castor</taxon>
    </lineage>
</organism>
<evidence type="ECO:0000256" key="1">
    <source>
        <dbReference type="SAM" id="MobiDB-lite"/>
    </source>
</evidence>
<dbReference type="Ensembl" id="ENSCCNT00000021433.1">
    <property type="protein sequence ID" value="ENSCCNP00000016455.1"/>
    <property type="gene ID" value="ENSCCNG00000016749.1"/>
</dbReference>
<feature type="compositionally biased region" description="Basic and acidic residues" evidence="1">
    <location>
        <begin position="152"/>
        <end position="169"/>
    </location>
</feature>
<feature type="region of interest" description="Disordered" evidence="1">
    <location>
        <begin position="198"/>
        <end position="220"/>
    </location>
</feature>
<feature type="compositionally biased region" description="Low complexity" evidence="1">
    <location>
        <begin position="10"/>
        <end position="22"/>
    </location>
</feature>
<evidence type="ECO:0000313" key="3">
    <source>
        <dbReference type="Ensembl" id="ENSCCNP00000016455.1"/>
    </source>
</evidence>
<dbReference type="GO" id="GO:0032991">
    <property type="term" value="C:protein-containing complex"/>
    <property type="evidence" value="ECO:0007669"/>
    <property type="project" value="TreeGrafter"/>
</dbReference>
<name>A0A8C0WX45_CASCN</name>
<gene>
    <name evidence="3" type="primary">Rad51ap2</name>
</gene>
<feature type="compositionally biased region" description="Low complexity" evidence="1">
    <location>
        <begin position="99"/>
        <end position="119"/>
    </location>
</feature>